<keyword evidence="2" id="KW-1185">Reference proteome</keyword>
<accession>A0ACB8XSA5</accession>
<dbReference type="Proteomes" id="UP001055879">
    <property type="component" value="Linkage Group LG15"/>
</dbReference>
<sequence length="147" mass="16901">MADERNTIHMQQRGQSSSMSHADPSDCPQSNHNPDDYQVVWEDNVDPDNMTYEELLELDEVVGSQNCGLSKEAISLLHVSKFKCDFFWRKKIKKGEELTTAASFEDCFYFWHGLLRIWEKVGGPGDEVCSWQTPSILVAFPFCSLRF</sequence>
<reference evidence="2" key="1">
    <citation type="journal article" date="2022" name="Mol. Ecol. Resour.">
        <title>The genomes of chicory, endive, great burdock and yacon provide insights into Asteraceae palaeo-polyploidization history and plant inulin production.</title>
        <authorList>
            <person name="Fan W."/>
            <person name="Wang S."/>
            <person name="Wang H."/>
            <person name="Wang A."/>
            <person name="Jiang F."/>
            <person name="Liu H."/>
            <person name="Zhao H."/>
            <person name="Xu D."/>
            <person name="Zhang Y."/>
        </authorList>
    </citation>
    <scope>NUCLEOTIDE SEQUENCE [LARGE SCALE GENOMIC DNA]</scope>
    <source>
        <strain evidence="2">cv. Niubang</strain>
    </source>
</reference>
<name>A0ACB8XSA5_ARCLA</name>
<proteinExistence type="predicted"/>
<evidence type="ECO:0000313" key="1">
    <source>
        <dbReference type="EMBL" id="KAI3673066.1"/>
    </source>
</evidence>
<protein>
    <submittedName>
        <fullName evidence="1">Uncharacterized protein</fullName>
    </submittedName>
</protein>
<gene>
    <name evidence="1" type="ORF">L6452_39176</name>
</gene>
<comment type="caution">
    <text evidence="1">The sequence shown here is derived from an EMBL/GenBank/DDBJ whole genome shotgun (WGS) entry which is preliminary data.</text>
</comment>
<reference evidence="1 2" key="2">
    <citation type="journal article" date="2022" name="Mol. Ecol. Resour.">
        <title>The genomes of chicory, endive, great burdock and yacon provide insights into Asteraceae paleo-polyploidization history and plant inulin production.</title>
        <authorList>
            <person name="Fan W."/>
            <person name="Wang S."/>
            <person name="Wang H."/>
            <person name="Wang A."/>
            <person name="Jiang F."/>
            <person name="Liu H."/>
            <person name="Zhao H."/>
            <person name="Xu D."/>
            <person name="Zhang Y."/>
        </authorList>
    </citation>
    <scope>NUCLEOTIDE SEQUENCE [LARGE SCALE GENOMIC DNA]</scope>
    <source>
        <strain evidence="2">cv. Niubang</strain>
    </source>
</reference>
<dbReference type="EMBL" id="CM042061">
    <property type="protein sequence ID" value="KAI3673066.1"/>
    <property type="molecule type" value="Genomic_DNA"/>
</dbReference>
<organism evidence="1 2">
    <name type="scientific">Arctium lappa</name>
    <name type="common">Greater burdock</name>
    <name type="synonym">Lappa major</name>
    <dbReference type="NCBI Taxonomy" id="4217"/>
    <lineage>
        <taxon>Eukaryota</taxon>
        <taxon>Viridiplantae</taxon>
        <taxon>Streptophyta</taxon>
        <taxon>Embryophyta</taxon>
        <taxon>Tracheophyta</taxon>
        <taxon>Spermatophyta</taxon>
        <taxon>Magnoliopsida</taxon>
        <taxon>eudicotyledons</taxon>
        <taxon>Gunneridae</taxon>
        <taxon>Pentapetalae</taxon>
        <taxon>asterids</taxon>
        <taxon>campanulids</taxon>
        <taxon>Asterales</taxon>
        <taxon>Asteraceae</taxon>
        <taxon>Carduoideae</taxon>
        <taxon>Cardueae</taxon>
        <taxon>Arctiinae</taxon>
        <taxon>Arctium</taxon>
    </lineage>
</organism>
<evidence type="ECO:0000313" key="2">
    <source>
        <dbReference type="Proteomes" id="UP001055879"/>
    </source>
</evidence>